<organism evidence="2 3">
    <name type="scientific">Tectimicrobiota bacterium</name>
    <dbReference type="NCBI Taxonomy" id="2528274"/>
    <lineage>
        <taxon>Bacteria</taxon>
        <taxon>Pseudomonadati</taxon>
        <taxon>Nitrospinota/Tectimicrobiota group</taxon>
        <taxon>Candidatus Tectimicrobiota</taxon>
    </lineage>
</organism>
<evidence type="ECO:0000313" key="2">
    <source>
        <dbReference type="EMBL" id="MBM3226684.1"/>
    </source>
</evidence>
<sequence>MARVGFAGLGLGQTPVITTVPHQPAHTNNISPLYGTDDRLIFTSDLPRHSQRPLDPQLDAYALAPTILPPPGRPRSAGGPSPGCRPVRAWQRGSAVLRP</sequence>
<proteinExistence type="predicted"/>
<dbReference type="Proteomes" id="UP000712673">
    <property type="component" value="Unassembled WGS sequence"/>
</dbReference>
<name>A0A937W460_UNCTE</name>
<comment type="caution">
    <text evidence="2">The sequence shown here is derived from an EMBL/GenBank/DDBJ whole genome shotgun (WGS) entry which is preliminary data.</text>
</comment>
<reference evidence="2" key="1">
    <citation type="submission" date="2019-03" db="EMBL/GenBank/DDBJ databases">
        <title>Lake Tanganyika Metagenome-Assembled Genomes (MAGs).</title>
        <authorList>
            <person name="Tran P."/>
        </authorList>
    </citation>
    <scope>NUCLEOTIDE SEQUENCE</scope>
    <source>
        <strain evidence="2">K_DeepCast_65m_m2_066</strain>
    </source>
</reference>
<evidence type="ECO:0000313" key="3">
    <source>
        <dbReference type="Proteomes" id="UP000712673"/>
    </source>
</evidence>
<gene>
    <name evidence="2" type="ORF">FJZ47_23205</name>
</gene>
<evidence type="ECO:0000256" key="1">
    <source>
        <dbReference type="SAM" id="MobiDB-lite"/>
    </source>
</evidence>
<dbReference type="EMBL" id="VGLS01001005">
    <property type="protein sequence ID" value="MBM3226684.1"/>
    <property type="molecule type" value="Genomic_DNA"/>
</dbReference>
<protein>
    <submittedName>
        <fullName evidence="2">Uncharacterized protein</fullName>
    </submittedName>
</protein>
<feature type="region of interest" description="Disordered" evidence="1">
    <location>
        <begin position="66"/>
        <end position="99"/>
    </location>
</feature>
<feature type="non-terminal residue" evidence="2">
    <location>
        <position position="99"/>
    </location>
</feature>
<dbReference type="AlphaFoldDB" id="A0A937W460"/>
<accession>A0A937W460</accession>
<feature type="compositionally biased region" description="Low complexity" evidence="1">
    <location>
        <begin position="74"/>
        <end position="86"/>
    </location>
</feature>